<organism evidence="9 10">
    <name type="scientific">Exophiala viscosa</name>
    <dbReference type="NCBI Taxonomy" id="2486360"/>
    <lineage>
        <taxon>Eukaryota</taxon>
        <taxon>Fungi</taxon>
        <taxon>Dikarya</taxon>
        <taxon>Ascomycota</taxon>
        <taxon>Pezizomycotina</taxon>
        <taxon>Eurotiomycetes</taxon>
        <taxon>Chaetothyriomycetidae</taxon>
        <taxon>Chaetothyriales</taxon>
        <taxon>Herpotrichiellaceae</taxon>
        <taxon>Exophiala</taxon>
    </lineage>
</organism>
<dbReference type="SMART" id="SM00906">
    <property type="entry name" value="Fungal_trans"/>
    <property type="match status" value="1"/>
</dbReference>
<dbReference type="GO" id="GO:0006351">
    <property type="term" value="P:DNA-templated transcription"/>
    <property type="evidence" value="ECO:0007669"/>
    <property type="project" value="InterPro"/>
</dbReference>
<dbReference type="GO" id="GO:0045944">
    <property type="term" value="P:positive regulation of transcription by RNA polymerase II"/>
    <property type="evidence" value="ECO:0007669"/>
    <property type="project" value="TreeGrafter"/>
</dbReference>
<evidence type="ECO:0000256" key="1">
    <source>
        <dbReference type="ARBA" id="ARBA00004123"/>
    </source>
</evidence>
<dbReference type="PANTHER" id="PTHR47782">
    <property type="entry name" value="ZN(II)2CYS6 TRANSCRIPTION FACTOR (EUROFUNG)-RELATED"/>
    <property type="match status" value="1"/>
</dbReference>
<keyword evidence="2" id="KW-0479">Metal-binding</keyword>
<reference evidence="9" key="1">
    <citation type="journal article" date="2022" name="bioRxiv">
        <title>Deciphering the potential niche of two novel black yeast fungi from a biological soil crust based on their genomes, phenotypes, and melanin regulation.</title>
        <authorList>
            <consortium name="DOE Joint Genome Institute"/>
            <person name="Carr E.C."/>
            <person name="Barton Q."/>
            <person name="Grambo S."/>
            <person name="Sullivan M."/>
            <person name="Renfro C.M."/>
            <person name="Kuo A."/>
            <person name="Pangilinan J."/>
            <person name="Lipzen A."/>
            <person name="Keymanesh K."/>
            <person name="Savage E."/>
            <person name="Barry K."/>
            <person name="Grigoriev I.V."/>
            <person name="Riekhof W.R."/>
            <person name="Harris S.S."/>
        </authorList>
    </citation>
    <scope>NUCLEOTIDE SEQUENCE</scope>
    <source>
        <strain evidence="9">JF 03-4F</strain>
    </source>
</reference>
<dbReference type="GO" id="GO:0000981">
    <property type="term" value="F:DNA-binding transcription factor activity, RNA polymerase II-specific"/>
    <property type="evidence" value="ECO:0007669"/>
    <property type="project" value="TreeGrafter"/>
</dbReference>
<evidence type="ECO:0000256" key="4">
    <source>
        <dbReference type="ARBA" id="ARBA00023015"/>
    </source>
</evidence>
<dbReference type="EMBL" id="MU404352">
    <property type="protein sequence ID" value="KAI1615163.1"/>
    <property type="molecule type" value="Genomic_DNA"/>
</dbReference>
<keyword evidence="5" id="KW-0238">DNA-binding</keyword>
<dbReference type="Pfam" id="PF04082">
    <property type="entry name" value="Fungal_trans"/>
    <property type="match status" value="1"/>
</dbReference>
<proteinExistence type="predicted"/>
<dbReference type="GO" id="GO:0005634">
    <property type="term" value="C:nucleus"/>
    <property type="evidence" value="ECO:0007669"/>
    <property type="project" value="UniProtKB-SubCell"/>
</dbReference>
<evidence type="ECO:0000313" key="9">
    <source>
        <dbReference type="EMBL" id="KAI1615163.1"/>
    </source>
</evidence>
<dbReference type="AlphaFoldDB" id="A0AAN6DZT9"/>
<dbReference type="InterPro" id="IPR052202">
    <property type="entry name" value="Yeast_MetPath_Reg"/>
</dbReference>
<evidence type="ECO:0000256" key="5">
    <source>
        <dbReference type="ARBA" id="ARBA00023125"/>
    </source>
</evidence>
<gene>
    <name evidence="9" type="ORF">EDD36DRAFT_178030</name>
</gene>
<feature type="domain" description="Xylanolytic transcriptional activator regulatory" evidence="8">
    <location>
        <begin position="249"/>
        <end position="322"/>
    </location>
</feature>
<protein>
    <submittedName>
        <fullName evidence="9">Fungal-specific transcription factor domain-containing protein</fullName>
    </submittedName>
</protein>
<dbReference type="GO" id="GO:0008270">
    <property type="term" value="F:zinc ion binding"/>
    <property type="evidence" value="ECO:0007669"/>
    <property type="project" value="InterPro"/>
</dbReference>
<evidence type="ECO:0000256" key="7">
    <source>
        <dbReference type="ARBA" id="ARBA00023242"/>
    </source>
</evidence>
<comment type="caution">
    <text evidence="9">The sequence shown here is derived from an EMBL/GenBank/DDBJ whole genome shotgun (WGS) entry which is preliminary data.</text>
</comment>
<evidence type="ECO:0000256" key="3">
    <source>
        <dbReference type="ARBA" id="ARBA00022833"/>
    </source>
</evidence>
<keyword evidence="7" id="KW-0539">Nucleus</keyword>
<dbReference type="Proteomes" id="UP001203852">
    <property type="component" value="Unassembled WGS sequence"/>
</dbReference>
<dbReference type="InterPro" id="IPR007219">
    <property type="entry name" value="XnlR_reg_dom"/>
</dbReference>
<name>A0AAN6DZT9_9EURO</name>
<evidence type="ECO:0000313" key="10">
    <source>
        <dbReference type="Proteomes" id="UP001203852"/>
    </source>
</evidence>
<keyword evidence="3" id="KW-0862">Zinc</keyword>
<evidence type="ECO:0000256" key="2">
    <source>
        <dbReference type="ARBA" id="ARBA00022723"/>
    </source>
</evidence>
<comment type="subcellular location">
    <subcellularLocation>
        <location evidence="1">Nucleus</location>
    </subcellularLocation>
</comment>
<dbReference type="GO" id="GO:0043565">
    <property type="term" value="F:sequence-specific DNA binding"/>
    <property type="evidence" value="ECO:0007669"/>
    <property type="project" value="TreeGrafter"/>
</dbReference>
<keyword evidence="6" id="KW-0804">Transcription</keyword>
<sequence>MKLQERGGIDLDLDNAPIEHSPQAFDIETSQTAEHSPLGASTTVHLARVSSLGADVTFGQVSNLVQRNSTHEPAFRKVLLRELMNGSMGQRPPPSETPGQDVAEEALTSQAMTDLDTSPVALPTKDGAESLVKAYFQFANQSLPLLHEPTFRQRLDSLYAIPRTVDLNTAQTSRESRMDIFFVYEAFAVALLILQKQDPSRIPTSLADRYHQTALKGLVDAGLPNDLEGVQSLLLLAQYSYHHPIAWTVWKTIGAALRLAVEVGLHQDPPAGTMDCLTLDNWRRTFWVAYAMDRNVSVALGLPLCLSDGVITAKFPSQENDECITPDGINVVDENAPKPKRVSIHVFRYRRIQSEMQTVLYENPSVAACPTMDLCRWQEQMHNRIQCWYNDTPRRETLTDRERKNLENFELTYHRALLYLYRPSRNIPSPLESSLLAVAEAATHMIRLYPTFFREHRLTIYWQAVENLLSAGTALLYSYVDSPQVRERLTLRELEDLIHSCSSVLWGMVEHFPDFKGKRDAFDIVSSRILADLNHSNEPNVGKIAMEDLSAQDSQRVDELRYLRTDSEHTLGLSIGEQPQAPDTITDHPVFSGLVATPSQLRTDGQAGNLSGIHQEAFSFADFDEVSFDWNALENIDQFPTPAWL</sequence>
<keyword evidence="4" id="KW-0805">Transcription regulation</keyword>
<accession>A0AAN6DZT9</accession>
<keyword evidence="10" id="KW-1185">Reference proteome</keyword>
<evidence type="ECO:0000259" key="8">
    <source>
        <dbReference type="SMART" id="SM00906"/>
    </source>
</evidence>
<dbReference type="CDD" id="cd12148">
    <property type="entry name" value="fungal_TF_MHR"/>
    <property type="match status" value="1"/>
</dbReference>
<evidence type="ECO:0000256" key="6">
    <source>
        <dbReference type="ARBA" id="ARBA00023163"/>
    </source>
</evidence>
<dbReference type="PANTHER" id="PTHR47782:SF1">
    <property type="entry name" value="PYRIMIDINE PATHWAY REGULATORY PROTEIN 1"/>
    <property type="match status" value="1"/>
</dbReference>